<dbReference type="EMBL" id="MU003849">
    <property type="protein sequence ID" value="KAF2717225.1"/>
    <property type="molecule type" value="Genomic_DNA"/>
</dbReference>
<comment type="caution">
    <text evidence="2">The sequence shown here is derived from an EMBL/GenBank/DDBJ whole genome shotgun (WGS) entry which is preliminary data.</text>
</comment>
<evidence type="ECO:0000256" key="1">
    <source>
        <dbReference type="SAM" id="SignalP"/>
    </source>
</evidence>
<evidence type="ECO:0000313" key="3">
    <source>
        <dbReference type="Proteomes" id="UP000799441"/>
    </source>
</evidence>
<gene>
    <name evidence="2" type="ORF">K431DRAFT_288753</name>
</gene>
<dbReference type="AlphaFoldDB" id="A0A9P4ULR6"/>
<keyword evidence="1" id="KW-0732">Signal</keyword>
<feature type="chain" id="PRO_5040147472" description="Secreted protein" evidence="1">
    <location>
        <begin position="18"/>
        <end position="111"/>
    </location>
</feature>
<organism evidence="2 3">
    <name type="scientific">Polychaeton citri CBS 116435</name>
    <dbReference type="NCBI Taxonomy" id="1314669"/>
    <lineage>
        <taxon>Eukaryota</taxon>
        <taxon>Fungi</taxon>
        <taxon>Dikarya</taxon>
        <taxon>Ascomycota</taxon>
        <taxon>Pezizomycotina</taxon>
        <taxon>Dothideomycetes</taxon>
        <taxon>Dothideomycetidae</taxon>
        <taxon>Capnodiales</taxon>
        <taxon>Capnodiaceae</taxon>
        <taxon>Polychaeton</taxon>
    </lineage>
</organism>
<evidence type="ECO:0000313" key="2">
    <source>
        <dbReference type="EMBL" id="KAF2717225.1"/>
    </source>
</evidence>
<feature type="non-terminal residue" evidence="2">
    <location>
        <position position="111"/>
    </location>
</feature>
<sequence length="111" mass="12288">MAWGGFFLVGRVSSSFCFPSLCWIRKHTACLSVCIIRPLPKQTQPTLAHIHISSRRWHAGMVASDSRAASSTRKPGARLAHLTAINSTQAQPGERIITNTAYCVWWSDTGY</sequence>
<dbReference type="Proteomes" id="UP000799441">
    <property type="component" value="Unassembled WGS sequence"/>
</dbReference>
<keyword evidence="3" id="KW-1185">Reference proteome</keyword>
<evidence type="ECO:0008006" key="4">
    <source>
        <dbReference type="Google" id="ProtNLM"/>
    </source>
</evidence>
<accession>A0A9P4ULR6</accession>
<protein>
    <recommendedName>
        <fullName evidence="4">Secreted protein</fullName>
    </recommendedName>
</protein>
<reference evidence="2" key="1">
    <citation type="journal article" date="2020" name="Stud. Mycol.">
        <title>101 Dothideomycetes genomes: a test case for predicting lifestyles and emergence of pathogens.</title>
        <authorList>
            <person name="Haridas S."/>
            <person name="Albert R."/>
            <person name="Binder M."/>
            <person name="Bloem J."/>
            <person name="Labutti K."/>
            <person name="Salamov A."/>
            <person name="Andreopoulos B."/>
            <person name="Baker S."/>
            <person name="Barry K."/>
            <person name="Bills G."/>
            <person name="Bluhm B."/>
            <person name="Cannon C."/>
            <person name="Castanera R."/>
            <person name="Culley D."/>
            <person name="Daum C."/>
            <person name="Ezra D."/>
            <person name="Gonzalez J."/>
            <person name="Henrissat B."/>
            <person name="Kuo A."/>
            <person name="Liang C."/>
            <person name="Lipzen A."/>
            <person name="Lutzoni F."/>
            <person name="Magnuson J."/>
            <person name="Mondo S."/>
            <person name="Nolan M."/>
            <person name="Ohm R."/>
            <person name="Pangilinan J."/>
            <person name="Park H.-J."/>
            <person name="Ramirez L."/>
            <person name="Alfaro M."/>
            <person name="Sun H."/>
            <person name="Tritt A."/>
            <person name="Yoshinaga Y."/>
            <person name="Zwiers L.-H."/>
            <person name="Turgeon B."/>
            <person name="Goodwin S."/>
            <person name="Spatafora J."/>
            <person name="Crous P."/>
            <person name="Grigoriev I."/>
        </authorList>
    </citation>
    <scope>NUCLEOTIDE SEQUENCE</scope>
    <source>
        <strain evidence="2">CBS 116435</strain>
    </source>
</reference>
<feature type="signal peptide" evidence="1">
    <location>
        <begin position="1"/>
        <end position="17"/>
    </location>
</feature>
<proteinExistence type="predicted"/>
<name>A0A9P4ULR6_9PEZI</name>